<proteinExistence type="predicted"/>
<name>A0ABU6UWI8_9FABA</name>
<comment type="caution">
    <text evidence="1">The sequence shown here is derived from an EMBL/GenBank/DDBJ whole genome shotgun (WGS) entry which is preliminary data.</text>
</comment>
<evidence type="ECO:0000313" key="2">
    <source>
        <dbReference type="Proteomes" id="UP001341840"/>
    </source>
</evidence>
<dbReference type="EMBL" id="JASCZI010123910">
    <property type="protein sequence ID" value="MED6165691.1"/>
    <property type="molecule type" value="Genomic_DNA"/>
</dbReference>
<organism evidence="1 2">
    <name type="scientific">Stylosanthes scabra</name>
    <dbReference type="NCBI Taxonomy" id="79078"/>
    <lineage>
        <taxon>Eukaryota</taxon>
        <taxon>Viridiplantae</taxon>
        <taxon>Streptophyta</taxon>
        <taxon>Embryophyta</taxon>
        <taxon>Tracheophyta</taxon>
        <taxon>Spermatophyta</taxon>
        <taxon>Magnoliopsida</taxon>
        <taxon>eudicotyledons</taxon>
        <taxon>Gunneridae</taxon>
        <taxon>Pentapetalae</taxon>
        <taxon>rosids</taxon>
        <taxon>fabids</taxon>
        <taxon>Fabales</taxon>
        <taxon>Fabaceae</taxon>
        <taxon>Papilionoideae</taxon>
        <taxon>50 kb inversion clade</taxon>
        <taxon>dalbergioids sensu lato</taxon>
        <taxon>Dalbergieae</taxon>
        <taxon>Pterocarpus clade</taxon>
        <taxon>Stylosanthes</taxon>
    </lineage>
</organism>
<reference evidence="1 2" key="1">
    <citation type="journal article" date="2023" name="Plants (Basel)">
        <title>Bridging the Gap: Combining Genomics and Transcriptomics Approaches to Understand Stylosanthes scabra, an Orphan Legume from the Brazilian Caatinga.</title>
        <authorList>
            <person name="Ferreira-Neto J.R.C."/>
            <person name="da Silva M.D."/>
            <person name="Binneck E."/>
            <person name="de Melo N.F."/>
            <person name="da Silva R.H."/>
            <person name="de Melo A.L.T.M."/>
            <person name="Pandolfi V."/>
            <person name="Bustamante F.O."/>
            <person name="Brasileiro-Vidal A.C."/>
            <person name="Benko-Iseppon A.M."/>
        </authorList>
    </citation>
    <scope>NUCLEOTIDE SEQUENCE [LARGE SCALE GENOMIC DNA]</scope>
    <source>
        <tissue evidence="1">Leaves</tissue>
    </source>
</reference>
<sequence>MRPYTESTTVYGWCIIILRNWRSALGGAAKERLCRVVIAVYRGVIWGEKYDVGFGGDELQNFTDQQIDNPNCEGEDSIEEDSLVEVEAAKAV</sequence>
<evidence type="ECO:0000313" key="1">
    <source>
        <dbReference type="EMBL" id="MED6165691.1"/>
    </source>
</evidence>
<protein>
    <submittedName>
        <fullName evidence="1">Uncharacterized protein</fullName>
    </submittedName>
</protein>
<accession>A0ABU6UWI8</accession>
<keyword evidence="2" id="KW-1185">Reference proteome</keyword>
<gene>
    <name evidence="1" type="ORF">PIB30_102051</name>
</gene>
<dbReference type="Proteomes" id="UP001341840">
    <property type="component" value="Unassembled WGS sequence"/>
</dbReference>